<dbReference type="AlphaFoldDB" id="A0A840VBP8"/>
<keyword evidence="4" id="KW-0489">Methyltransferase</keyword>
<dbReference type="PANTHER" id="PTHR11579">
    <property type="entry name" value="PROTEIN-L-ISOASPARTATE O-METHYLTRANSFERASE"/>
    <property type="match status" value="1"/>
</dbReference>
<dbReference type="SUPFAM" id="SSF53335">
    <property type="entry name" value="S-adenosyl-L-methionine-dependent methyltransferases"/>
    <property type="match status" value="1"/>
</dbReference>
<protein>
    <recommendedName>
        <fullName evidence="2">Protein-L-isoaspartate O-methyltransferase</fullName>
    </recommendedName>
    <alternativeName>
        <fullName evidence="3">Protein L-isoaspartyl methyltransferase</fullName>
    </alternativeName>
</protein>
<proteinExistence type="inferred from homology"/>
<evidence type="ECO:0000256" key="3">
    <source>
        <dbReference type="ARBA" id="ARBA00030757"/>
    </source>
</evidence>
<evidence type="ECO:0000313" key="5">
    <source>
        <dbReference type="Proteomes" id="UP000553706"/>
    </source>
</evidence>
<organism evidence="4 5">
    <name type="scientific">Acidocella aromatica</name>
    <dbReference type="NCBI Taxonomy" id="1303579"/>
    <lineage>
        <taxon>Bacteria</taxon>
        <taxon>Pseudomonadati</taxon>
        <taxon>Pseudomonadota</taxon>
        <taxon>Alphaproteobacteria</taxon>
        <taxon>Acetobacterales</taxon>
        <taxon>Acidocellaceae</taxon>
        <taxon>Acidocella</taxon>
    </lineage>
</organism>
<dbReference type="Gene3D" id="3.40.50.150">
    <property type="entry name" value="Vaccinia Virus protein VP39"/>
    <property type="match status" value="1"/>
</dbReference>
<accession>A0A840VBP8</accession>
<evidence type="ECO:0000256" key="2">
    <source>
        <dbReference type="ARBA" id="ARBA00013346"/>
    </source>
</evidence>
<comment type="similarity">
    <text evidence="1">Belongs to the methyltransferase superfamily. L-isoaspartyl/D-aspartyl protein methyltransferase family.</text>
</comment>
<dbReference type="GO" id="GO:0005737">
    <property type="term" value="C:cytoplasm"/>
    <property type="evidence" value="ECO:0007669"/>
    <property type="project" value="TreeGrafter"/>
</dbReference>
<comment type="caution">
    <text evidence="4">The sequence shown here is derived from an EMBL/GenBank/DDBJ whole genome shotgun (WGS) entry which is preliminary data.</text>
</comment>
<dbReference type="RefSeq" id="WP_183266212.1">
    <property type="nucleotide sequence ID" value="NZ_JACHFJ010000005.1"/>
</dbReference>
<reference evidence="4 5" key="1">
    <citation type="submission" date="2020-08" db="EMBL/GenBank/DDBJ databases">
        <title>Genomic Encyclopedia of Type Strains, Phase IV (KMG-IV): sequencing the most valuable type-strain genomes for metagenomic binning, comparative biology and taxonomic classification.</title>
        <authorList>
            <person name="Goeker M."/>
        </authorList>
    </citation>
    <scope>NUCLEOTIDE SEQUENCE [LARGE SCALE GENOMIC DNA]</scope>
    <source>
        <strain evidence="4 5">DSM 27026</strain>
    </source>
</reference>
<dbReference type="PANTHER" id="PTHR11579:SF18">
    <property type="entry name" value="PROTEIN-L-ISOASPARTATE O-METHYLTRANSFERASE"/>
    <property type="match status" value="1"/>
</dbReference>
<evidence type="ECO:0000256" key="1">
    <source>
        <dbReference type="ARBA" id="ARBA00005369"/>
    </source>
</evidence>
<evidence type="ECO:0000313" key="4">
    <source>
        <dbReference type="EMBL" id="MBB5373193.1"/>
    </source>
</evidence>
<name>A0A840VBP8_9PROT</name>
<dbReference type="InterPro" id="IPR000682">
    <property type="entry name" value="PCMT"/>
</dbReference>
<dbReference type="EMBL" id="JACHFJ010000005">
    <property type="protein sequence ID" value="MBB5373193.1"/>
    <property type="molecule type" value="Genomic_DNA"/>
</dbReference>
<dbReference type="Pfam" id="PF01135">
    <property type="entry name" value="PCMT"/>
    <property type="match status" value="1"/>
</dbReference>
<sequence>MADQISQNIARDHMVDSQIRPNHVHDTRVISAMRALPREAFAPAGSFAYADADIPLGQGRYLVNPMVTARLAQLVLQSNPAHALVVGAGSGYLAAVLGAAGVAVVALEEETRLDTGALAQFGTNVEAVTGPLAAGWPAGGPYDAIVIEGAVPEISKAFAAQLVPGGRVIAVIAEAEGPGAVGRVVVAEASGTGFAEVEQFDVTPRLLPQFRRAPAFAF</sequence>
<dbReference type="Proteomes" id="UP000553706">
    <property type="component" value="Unassembled WGS sequence"/>
</dbReference>
<gene>
    <name evidence="4" type="ORF">HNP71_001452</name>
</gene>
<keyword evidence="4" id="KW-0808">Transferase</keyword>
<dbReference type="GO" id="GO:0032259">
    <property type="term" value="P:methylation"/>
    <property type="evidence" value="ECO:0007669"/>
    <property type="project" value="UniProtKB-KW"/>
</dbReference>
<dbReference type="InterPro" id="IPR029063">
    <property type="entry name" value="SAM-dependent_MTases_sf"/>
</dbReference>
<keyword evidence="5" id="KW-1185">Reference proteome</keyword>
<dbReference type="GO" id="GO:0004719">
    <property type="term" value="F:protein-L-isoaspartate (D-aspartate) O-methyltransferase activity"/>
    <property type="evidence" value="ECO:0007669"/>
    <property type="project" value="InterPro"/>
</dbReference>